<dbReference type="AlphaFoldDB" id="A0A9D2N7T7"/>
<dbReference type="Pfam" id="PF01569">
    <property type="entry name" value="PAP2"/>
    <property type="match status" value="1"/>
</dbReference>
<feature type="transmembrane region" description="Helical" evidence="7">
    <location>
        <begin position="52"/>
        <end position="71"/>
    </location>
</feature>
<keyword evidence="5 7" id="KW-1133">Transmembrane helix</keyword>
<evidence type="ECO:0000256" key="1">
    <source>
        <dbReference type="ARBA" id="ARBA00004651"/>
    </source>
</evidence>
<dbReference type="EMBL" id="DWWV01000183">
    <property type="protein sequence ID" value="HJC11764.1"/>
    <property type="molecule type" value="Genomic_DNA"/>
</dbReference>
<evidence type="ECO:0000256" key="4">
    <source>
        <dbReference type="ARBA" id="ARBA00022801"/>
    </source>
</evidence>
<gene>
    <name evidence="9" type="ORF">H9935_13360</name>
</gene>
<keyword evidence="2" id="KW-1003">Cell membrane</keyword>
<protein>
    <submittedName>
        <fullName evidence="9">Phosphatase PAP2 family protein</fullName>
    </submittedName>
</protein>
<evidence type="ECO:0000313" key="9">
    <source>
        <dbReference type="EMBL" id="HJC11764.1"/>
    </source>
</evidence>
<keyword evidence="3 7" id="KW-0812">Transmembrane</keyword>
<evidence type="ECO:0000313" key="10">
    <source>
        <dbReference type="Proteomes" id="UP000823893"/>
    </source>
</evidence>
<reference evidence="9" key="1">
    <citation type="journal article" date="2021" name="PeerJ">
        <title>Extensive microbial diversity within the chicken gut microbiome revealed by metagenomics and culture.</title>
        <authorList>
            <person name="Gilroy R."/>
            <person name="Ravi A."/>
            <person name="Getino M."/>
            <person name="Pursley I."/>
            <person name="Horton D.L."/>
            <person name="Alikhan N.F."/>
            <person name="Baker D."/>
            <person name="Gharbi K."/>
            <person name="Hall N."/>
            <person name="Watson M."/>
            <person name="Adriaenssens E.M."/>
            <person name="Foster-Nyarko E."/>
            <person name="Jarju S."/>
            <person name="Secka A."/>
            <person name="Antonio M."/>
            <person name="Oren A."/>
            <person name="Chaudhuri R.R."/>
            <person name="La Ragione R."/>
            <person name="Hildebrand F."/>
            <person name="Pallen M.J."/>
        </authorList>
    </citation>
    <scope>NUCLEOTIDE SEQUENCE</scope>
    <source>
        <strain evidence="9">ChiSxjej6B18-287</strain>
    </source>
</reference>
<dbReference type="GO" id="GO:0016787">
    <property type="term" value="F:hydrolase activity"/>
    <property type="evidence" value="ECO:0007669"/>
    <property type="project" value="UniProtKB-KW"/>
</dbReference>
<dbReference type="CDD" id="cd03392">
    <property type="entry name" value="PAP2_like_2"/>
    <property type="match status" value="1"/>
</dbReference>
<proteinExistence type="predicted"/>
<comment type="caution">
    <text evidence="9">The sequence shown here is derived from an EMBL/GenBank/DDBJ whole genome shotgun (WGS) entry which is preliminary data.</text>
</comment>
<evidence type="ECO:0000256" key="6">
    <source>
        <dbReference type="ARBA" id="ARBA00023136"/>
    </source>
</evidence>
<accession>A0A9D2N7T7</accession>
<evidence type="ECO:0000259" key="8">
    <source>
        <dbReference type="SMART" id="SM00014"/>
    </source>
</evidence>
<dbReference type="InterPro" id="IPR036938">
    <property type="entry name" value="PAP2/HPO_sf"/>
</dbReference>
<dbReference type="InterPro" id="IPR000326">
    <property type="entry name" value="PAP2/HPO"/>
</dbReference>
<dbReference type="SMART" id="SM00014">
    <property type="entry name" value="acidPPc"/>
    <property type="match status" value="1"/>
</dbReference>
<keyword evidence="6 7" id="KW-0472">Membrane</keyword>
<dbReference type="Proteomes" id="UP000823893">
    <property type="component" value="Unassembled WGS sequence"/>
</dbReference>
<evidence type="ECO:0000256" key="5">
    <source>
        <dbReference type="ARBA" id="ARBA00022989"/>
    </source>
</evidence>
<feature type="transmembrane region" description="Helical" evidence="7">
    <location>
        <begin position="123"/>
        <end position="141"/>
    </location>
</feature>
<dbReference type="SUPFAM" id="SSF48317">
    <property type="entry name" value="Acid phosphatase/Vanadium-dependent haloperoxidase"/>
    <property type="match status" value="1"/>
</dbReference>
<dbReference type="PANTHER" id="PTHR14969">
    <property type="entry name" value="SPHINGOSINE-1-PHOSPHATE PHOSPHOHYDROLASE"/>
    <property type="match status" value="1"/>
</dbReference>
<evidence type="ECO:0000256" key="7">
    <source>
        <dbReference type="SAM" id="Phobius"/>
    </source>
</evidence>
<feature type="transmembrane region" description="Helical" evidence="7">
    <location>
        <begin position="147"/>
        <end position="165"/>
    </location>
</feature>
<dbReference type="Gene3D" id="1.20.144.10">
    <property type="entry name" value="Phosphatidic acid phosphatase type 2/haloperoxidase"/>
    <property type="match status" value="2"/>
</dbReference>
<name>A0A9D2N7T7_9FIRM</name>
<feature type="transmembrane region" description="Helical" evidence="7">
    <location>
        <begin position="97"/>
        <end position="116"/>
    </location>
</feature>
<comment type="subcellular location">
    <subcellularLocation>
        <location evidence="1">Cell membrane</location>
        <topology evidence="1">Multi-pass membrane protein</topology>
    </subcellularLocation>
</comment>
<feature type="domain" description="Phosphatidic acid phosphatase type 2/haloperoxidase" evidence="8">
    <location>
        <begin position="52"/>
        <end position="162"/>
    </location>
</feature>
<dbReference type="PANTHER" id="PTHR14969:SF62">
    <property type="entry name" value="DECAPRENYLPHOSPHORYL-5-PHOSPHORIBOSE PHOSPHATASE RV3807C-RELATED"/>
    <property type="match status" value="1"/>
</dbReference>
<feature type="transmembrane region" description="Helical" evidence="7">
    <location>
        <begin position="20"/>
        <end position="45"/>
    </location>
</feature>
<reference evidence="9" key="2">
    <citation type="submission" date="2021-04" db="EMBL/GenBank/DDBJ databases">
        <authorList>
            <person name="Gilroy R."/>
        </authorList>
    </citation>
    <scope>NUCLEOTIDE SEQUENCE</scope>
    <source>
        <strain evidence="9">ChiSxjej6B18-287</strain>
    </source>
</reference>
<organism evidence="9 10">
    <name type="scientific">Candidatus Blautia merdigallinarum</name>
    <dbReference type="NCBI Taxonomy" id="2838495"/>
    <lineage>
        <taxon>Bacteria</taxon>
        <taxon>Bacillati</taxon>
        <taxon>Bacillota</taxon>
        <taxon>Clostridia</taxon>
        <taxon>Lachnospirales</taxon>
        <taxon>Lachnospiraceae</taxon>
        <taxon>Blautia</taxon>
    </lineage>
</organism>
<evidence type="ECO:0000256" key="2">
    <source>
        <dbReference type="ARBA" id="ARBA00022475"/>
    </source>
</evidence>
<keyword evidence="4" id="KW-0378">Hydrolase</keyword>
<evidence type="ECO:0000256" key="3">
    <source>
        <dbReference type="ARBA" id="ARBA00022692"/>
    </source>
</evidence>
<dbReference type="GO" id="GO:0005886">
    <property type="term" value="C:plasma membrane"/>
    <property type="evidence" value="ECO:0007669"/>
    <property type="project" value="UniProtKB-SubCell"/>
</dbReference>
<sequence length="178" mass="19858">MEWEFEILDFLQSIHSPVLTSLMSFITFLGEADWFWILLGFLLLCMRKYRPVGAAVLTALIFDFIAANLILKPLVARPRPCWINDSIEMLVRVPQDYSFPSGHTMASFAAAGALLFMGKRMGILAVLLAALMGISRLYFYVHFPTDVLAGAIFGLACGWLGALLVKKFQAAGTRKDYL</sequence>